<accession>A0A5J5IL50</accession>
<evidence type="ECO:0000313" key="2">
    <source>
        <dbReference type="EMBL" id="KAA9040797.1"/>
    </source>
</evidence>
<sequence length="249" mass="29046">MIIFDFITTRTRIPRKDLDEKKIKPKRYSLKPLGDIKETRAKMNNYLQLLEEISTQVISLFIEPRVNILMYHNVEHTKTVVKRTSEIAANYHLSETELFILSAAAWFHDTGQLMGDADLHEHRGVILMKKFLQTKGLAKEVMNKIEGCIYATRLPQNPKSLLEEIVCDADTYNLGTEAFITTDELLKKEFELRNMPIDNWEEKTLKFLLSHNYFTTYCHALLNKGREKNIDLVRYRVKEKTGDIIIHTG</sequence>
<keyword evidence="3" id="KW-1185">Reference proteome</keyword>
<protein>
    <submittedName>
        <fullName evidence="2">HD domain-containing protein</fullName>
    </submittedName>
</protein>
<dbReference type="EMBL" id="VYQF01000001">
    <property type="protein sequence ID" value="KAA9040797.1"/>
    <property type="molecule type" value="Genomic_DNA"/>
</dbReference>
<gene>
    <name evidence="2" type="ORF">FW778_01780</name>
</gene>
<feature type="domain" description="HD-CE" evidence="1">
    <location>
        <begin position="72"/>
        <end position="119"/>
    </location>
</feature>
<dbReference type="Pfam" id="PF24391">
    <property type="entry name" value="HD-CE"/>
    <property type="match status" value="1"/>
</dbReference>
<evidence type="ECO:0000259" key="1">
    <source>
        <dbReference type="Pfam" id="PF24391"/>
    </source>
</evidence>
<comment type="caution">
    <text evidence="2">The sequence shown here is derived from an EMBL/GenBank/DDBJ whole genome shotgun (WGS) entry which is preliminary data.</text>
</comment>
<dbReference type="CDD" id="cd00077">
    <property type="entry name" value="HDc"/>
    <property type="match status" value="1"/>
</dbReference>
<dbReference type="AlphaFoldDB" id="A0A5J5IL50"/>
<proteinExistence type="predicted"/>
<dbReference type="Proteomes" id="UP000326903">
    <property type="component" value="Unassembled WGS sequence"/>
</dbReference>
<dbReference type="SUPFAM" id="SSF109604">
    <property type="entry name" value="HD-domain/PDEase-like"/>
    <property type="match status" value="1"/>
</dbReference>
<dbReference type="InterPro" id="IPR003607">
    <property type="entry name" value="HD/PDEase_dom"/>
</dbReference>
<reference evidence="2 3" key="1">
    <citation type="submission" date="2019-09" db="EMBL/GenBank/DDBJ databases">
        <title>Draft genome sequence of Ginsengibacter sp. BR5-29.</title>
        <authorList>
            <person name="Im W.-T."/>
        </authorList>
    </citation>
    <scope>NUCLEOTIDE SEQUENCE [LARGE SCALE GENOMIC DNA]</scope>
    <source>
        <strain evidence="2 3">BR5-29</strain>
    </source>
</reference>
<evidence type="ECO:0000313" key="3">
    <source>
        <dbReference type="Proteomes" id="UP000326903"/>
    </source>
</evidence>
<dbReference type="Gene3D" id="1.10.3210.10">
    <property type="entry name" value="Hypothetical protein af1432"/>
    <property type="match status" value="1"/>
</dbReference>
<organism evidence="2 3">
    <name type="scientific">Ginsengibacter hankyongi</name>
    <dbReference type="NCBI Taxonomy" id="2607284"/>
    <lineage>
        <taxon>Bacteria</taxon>
        <taxon>Pseudomonadati</taxon>
        <taxon>Bacteroidota</taxon>
        <taxon>Chitinophagia</taxon>
        <taxon>Chitinophagales</taxon>
        <taxon>Chitinophagaceae</taxon>
        <taxon>Ginsengibacter</taxon>
    </lineage>
</organism>
<dbReference type="InterPro" id="IPR056471">
    <property type="entry name" value="HD-CE"/>
</dbReference>
<name>A0A5J5IL50_9BACT</name>
<dbReference type="RefSeq" id="WP_150412885.1">
    <property type="nucleotide sequence ID" value="NZ_VYQF01000001.1"/>
</dbReference>